<evidence type="ECO:0000259" key="3">
    <source>
        <dbReference type="Pfam" id="PF22725"/>
    </source>
</evidence>
<name>A0AAF0I390_9BACT</name>
<accession>A0AAF0I390</accession>
<sequence>MSSPLDLSAVSRRAFLRTASFTAAALSLPRGLLAVTGSDRKLGVVLVGLGNYATHQLGPALRETQHCRLVGVVTGDAAKGAQWARDYGFPASSIYDYDTMDRMADNPDIDIVYAVTPNALHAEHCIKAAQAGKHVVSEKPFTVSVAEADQVIAACQKQDVKLSLGYRLHFDPYHAELRRLAASEEFGPFARMDGNFSFVMRNPQWRAEHGLAGGGPLMDLGVYIIQAALMAAGEQPPVAVTAKSLHKSRPEFFKDVEETLEWTMEFPRGERCRGYTSYNDNGNQFRAEAAKGWYQVGPAFGYRGLKASTSARGELSFPPFNQQAAQMDDFALCVKENRESKVNGEMGRRDMCIIEAIYRAMASGRRELVRYA</sequence>
<dbReference type="PANTHER" id="PTHR43818:SF11">
    <property type="entry name" value="BCDNA.GH03377"/>
    <property type="match status" value="1"/>
</dbReference>
<keyword evidence="5" id="KW-1185">Reference proteome</keyword>
<evidence type="ECO:0000256" key="1">
    <source>
        <dbReference type="ARBA" id="ARBA00023002"/>
    </source>
</evidence>
<dbReference type="Gene3D" id="3.40.50.720">
    <property type="entry name" value="NAD(P)-binding Rossmann-like Domain"/>
    <property type="match status" value="1"/>
</dbReference>
<feature type="domain" description="Gfo/Idh/MocA-like oxidoreductase N-terminal" evidence="2">
    <location>
        <begin position="43"/>
        <end position="166"/>
    </location>
</feature>
<dbReference type="InterPro" id="IPR008354">
    <property type="entry name" value="Glc-Fru_OxRdtase_bac"/>
</dbReference>
<evidence type="ECO:0000313" key="4">
    <source>
        <dbReference type="EMBL" id="WED65775.1"/>
    </source>
</evidence>
<dbReference type="PANTHER" id="PTHR43818">
    <property type="entry name" value="BCDNA.GH03377"/>
    <property type="match status" value="1"/>
</dbReference>
<dbReference type="GO" id="GO:0000166">
    <property type="term" value="F:nucleotide binding"/>
    <property type="evidence" value="ECO:0007669"/>
    <property type="project" value="InterPro"/>
</dbReference>
<dbReference type="SUPFAM" id="SSF51735">
    <property type="entry name" value="NAD(P)-binding Rossmann-fold domains"/>
    <property type="match status" value="1"/>
</dbReference>
<dbReference type="EMBL" id="CP119075">
    <property type="protein sequence ID" value="WED65775.1"/>
    <property type="molecule type" value="Genomic_DNA"/>
</dbReference>
<dbReference type="InterPro" id="IPR006311">
    <property type="entry name" value="TAT_signal"/>
</dbReference>
<keyword evidence="1" id="KW-0560">Oxidoreductase</keyword>
<gene>
    <name evidence="4" type="ORF">PXH66_02805</name>
</gene>
<dbReference type="SUPFAM" id="SSF55347">
    <property type="entry name" value="Glyceraldehyde-3-phosphate dehydrogenase-like, C-terminal domain"/>
    <property type="match status" value="1"/>
</dbReference>
<dbReference type="GO" id="GO:0016491">
    <property type="term" value="F:oxidoreductase activity"/>
    <property type="evidence" value="ECO:0007669"/>
    <property type="project" value="UniProtKB-KW"/>
</dbReference>
<protein>
    <submittedName>
        <fullName evidence="4">Gfo/Idh/MocA family oxidoreductase</fullName>
    </submittedName>
</protein>
<dbReference type="AlphaFoldDB" id="A0AAF0I390"/>
<dbReference type="KEGG" id="slom:PXH66_02805"/>
<dbReference type="Gene3D" id="3.30.360.10">
    <property type="entry name" value="Dihydrodipicolinate Reductase, domain 2"/>
    <property type="match status" value="1"/>
</dbReference>
<dbReference type="PROSITE" id="PS51318">
    <property type="entry name" value="TAT"/>
    <property type="match status" value="1"/>
</dbReference>
<dbReference type="Pfam" id="PF01408">
    <property type="entry name" value="GFO_IDH_MocA"/>
    <property type="match status" value="1"/>
</dbReference>
<dbReference type="InterPro" id="IPR000683">
    <property type="entry name" value="Gfo/Idh/MocA-like_OxRdtase_N"/>
</dbReference>
<proteinExistence type="predicted"/>
<organism evidence="4 5">
    <name type="scientific">Synoicihabitans lomoniglobus</name>
    <dbReference type="NCBI Taxonomy" id="2909285"/>
    <lineage>
        <taxon>Bacteria</taxon>
        <taxon>Pseudomonadati</taxon>
        <taxon>Verrucomicrobiota</taxon>
        <taxon>Opitutia</taxon>
        <taxon>Opitutales</taxon>
        <taxon>Opitutaceae</taxon>
        <taxon>Synoicihabitans</taxon>
    </lineage>
</organism>
<feature type="domain" description="GFO/IDH/MocA-like oxidoreductase" evidence="3">
    <location>
        <begin position="175"/>
        <end position="288"/>
    </location>
</feature>
<dbReference type="InterPro" id="IPR036291">
    <property type="entry name" value="NAD(P)-bd_dom_sf"/>
</dbReference>
<dbReference type="PRINTS" id="PR01775">
    <property type="entry name" value="GLFROXRDTASE"/>
</dbReference>
<dbReference type="RefSeq" id="WP_330930305.1">
    <property type="nucleotide sequence ID" value="NZ_CP119075.1"/>
</dbReference>
<dbReference type="InterPro" id="IPR055170">
    <property type="entry name" value="GFO_IDH_MocA-like_dom"/>
</dbReference>
<dbReference type="Proteomes" id="UP001218638">
    <property type="component" value="Chromosome"/>
</dbReference>
<dbReference type="Pfam" id="PF22725">
    <property type="entry name" value="GFO_IDH_MocA_C3"/>
    <property type="match status" value="1"/>
</dbReference>
<reference evidence="4" key="1">
    <citation type="submission" date="2023-03" db="EMBL/GenBank/DDBJ databases">
        <title>Lomoglobus Profundus gen. nov., sp. nov., a novel member of the phylum Verrucomicrobia, isolated from deep-marine sediment of South China Sea.</title>
        <authorList>
            <person name="Ahmad T."/>
            <person name="Ishaq S.E."/>
            <person name="Wang F."/>
        </authorList>
    </citation>
    <scope>NUCLEOTIDE SEQUENCE</scope>
    <source>
        <strain evidence="4">LMO-M01</strain>
    </source>
</reference>
<dbReference type="InterPro" id="IPR050463">
    <property type="entry name" value="Gfo/Idh/MocA_oxidrdct_glycsds"/>
</dbReference>
<evidence type="ECO:0000313" key="5">
    <source>
        <dbReference type="Proteomes" id="UP001218638"/>
    </source>
</evidence>
<evidence type="ECO:0000259" key="2">
    <source>
        <dbReference type="Pfam" id="PF01408"/>
    </source>
</evidence>